<keyword evidence="5" id="KW-0677">Repeat</keyword>
<dbReference type="PROSITE" id="PS50023">
    <property type="entry name" value="LIM_DOMAIN_2"/>
    <property type="match status" value="3"/>
</dbReference>
<feature type="domain" description="LIM zinc-binding" evidence="10">
    <location>
        <begin position="124"/>
        <end position="178"/>
    </location>
</feature>
<organism evidence="11 12">
    <name type="scientific">Diploptera punctata</name>
    <name type="common">Pacific beetle cockroach</name>
    <dbReference type="NCBI Taxonomy" id="6984"/>
    <lineage>
        <taxon>Eukaryota</taxon>
        <taxon>Metazoa</taxon>
        <taxon>Ecdysozoa</taxon>
        <taxon>Arthropoda</taxon>
        <taxon>Hexapoda</taxon>
        <taxon>Insecta</taxon>
        <taxon>Pterygota</taxon>
        <taxon>Neoptera</taxon>
        <taxon>Polyneoptera</taxon>
        <taxon>Dictyoptera</taxon>
        <taxon>Blattodea</taxon>
        <taxon>Blaberoidea</taxon>
        <taxon>Blaberidae</taxon>
        <taxon>Diplopterinae</taxon>
        <taxon>Diploptera</taxon>
    </lineage>
</organism>
<keyword evidence="3" id="KW-0963">Cytoplasm</keyword>
<evidence type="ECO:0000256" key="1">
    <source>
        <dbReference type="ARBA" id="ARBA00004282"/>
    </source>
</evidence>
<dbReference type="PANTHER" id="PTHR24214">
    <property type="entry name" value="PDZ AND LIM DOMAIN PROTEIN ZASP"/>
    <property type="match status" value="1"/>
</dbReference>
<feature type="domain" description="LIM zinc-binding" evidence="10">
    <location>
        <begin position="5"/>
        <end position="63"/>
    </location>
</feature>
<dbReference type="GO" id="GO:0031941">
    <property type="term" value="C:filamentous actin"/>
    <property type="evidence" value="ECO:0007669"/>
    <property type="project" value="TreeGrafter"/>
</dbReference>
<reference evidence="11" key="1">
    <citation type="journal article" date="2023" name="IScience">
        <title>Live-bearing cockroach genome reveals convergent evolutionary mechanisms linked to viviparity in insects and beyond.</title>
        <authorList>
            <person name="Fouks B."/>
            <person name="Harrison M.C."/>
            <person name="Mikhailova A.A."/>
            <person name="Marchal E."/>
            <person name="English S."/>
            <person name="Carruthers M."/>
            <person name="Jennings E.C."/>
            <person name="Chiamaka E.L."/>
            <person name="Frigard R.A."/>
            <person name="Pippel M."/>
            <person name="Attardo G.M."/>
            <person name="Benoit J.B."/>
            <person name="Bornberg-Bauer E."/>
            <person name="Tobe S.S."/>
        </authorList>
    </citation>
    <scope>NUCLEOTIDE SEQUENCE</scope>
    <source>
        <strain evidence="11">Stay&amp;Tobe</strain>
    </source>
</reference>
<dbReference type="Pfam" id="PF00412">
    <property type="entry name" value="LIM"/>
    <property type="match status" value="3"/>
</dbReference>
<sequence>MPGETTCVKCDQPIKGRIIAALGKYWHPEHFICQSCNLPITGDKFNQKDGLPYCEEDYAKLYLKKCGACGNPIKEKVIMALGKEWHEEHFVCTICGKKLAGMNFFEKDGAPYCQNDYNNKFAPKCNNCRKPIIDIAILALGEKWHQDCFKCSKCDKPIMDPTFEVVDEKPICATCSGI</sequence>
<comment type="caution">
    <text evidence="11">The sequence shown here is derived from an EMBL/GenBank/DDBJ whole genome shotgun (WGS) entry which is preliminary data.</text>
</comment>
<dbReference type="Proteomes" id="UP001233999">
    <property type="component" value="Unassembled WGS sequence"/>
</dbReference>
<dbReference type="PANTHER" id="PTHR24214:SF62">
    <property type="entry name" value="LEUPAXIN"/>
    <property type="match status" value="1"/>
</dbReference>
<dbReference type="EMBL" id="JASPKZ010010255">
    <property type="protein sequence ID" value="KAJ9574874.1"/>
    <property type="molecule type" value="Genomic_DNA"/>
</dbReference>
<dbReference type="GO" id="GO:0051371">
    <property type="term" value="F:muscle alpha-actinin binding"/>
    <property type="evidence" value="ECO:0007669"/>
    <property type="project" value="TreeGrafter"/>
</dbReference>
<dbReference type="GO" id="GO:0001725">
    <property type="term" value="C:stress fiber"/>
    <property type="evidence" value="ECO:0007669"/>
    <property type="project" value="TreeGrafter"/>
</dbReference>
<keyword evidence="8 9" id="KW-0440">LIM domain</keyword>
<evidence type="ECO:0000256" key="9">
    <source>
        <dbReference type="PROSITE-ProRule" id="PRU00125"/>
    </source>
</evidence>
<evidence type="ECO:0000256" key="8">
    <source>
        <dbReference type="ARBA" id="ARBA00023038"/>
    </source>
</evidence>
<evidence type="ECO:0000256" key="3">
    <source>
        <dbReference type="ARBA" id="ARBA00022490"/>
    </source>
</evidence>
<dbReference type="GO" id="GO:0061061">
    <property type="term" value="P:muscle structure development"/>
    <property type="evidence" value="ECO:0007669"/>
    <property type="project" value="TreeGrafter"/>
</dbReference>
<keyword evidence="6 9" id="KW-0862">Zinc</keyword>
<evidence type="ECO:0000256" key="4">
    <source>
        <dbReference type="ARBA" id="ARBA00022723"/>
    </source>
</evidence>
<dbReference type="GO" id="GO:0005737">
    <property type="term" value="C:cytoplasm"/>
    <property type="evidence" value="ECO:0007669"/>
    <property type="project" value="UniProtKB-SubCell"/>
</dbReference>
<dbReference type="InterPro" id="IPR001781">
    <property type="entry name" value="Znf_LIM"/>
</dbReference>
<evidence type="ECO:0000313" key="11">
    <source>
        <dbReference type="EMBL" id="KAJ9574874.1"/>
    </source>
</evidence>
<feature type="domain" description="LIM zinc-binding" evidence="10">
    <location>
        <begin position="64"/>
        <end position="123"/>
    </location>
</feature>
<keyword evidence="4 9" id="KW-0479">Metal-binding</keyword>
<dbReference type="GO" id="GO:0030036">
    <property type="term" value="P:actin cytoskeleton organization"/>
    <property type="evidence" value="ECO:0007669"/>
    <property type="project" value="TreeGrafter"/>
</dbReference>
<dbReference type="Gene3D" id="2.10.110.10">
    <property type="entry name" value="Cysteine Rich Protein"/>
    <property type="match status" value="3"/>
</dbReference>
<keyword evidence="7" id="KW-0965">Cell junction</keyword>
<dbReference type="PROSITE" id="PS00478">
    <property type="entry name" value="LIM_DOMAIN_1"/>
    <property type="match status" value="3"/>
</dbReference>
<dbReference type="GO" id="GO:0005912">
    <property type="term" value="C:adherens junction"/>
    <property type="evidence" value="ECO:0007669"/>
    <property type="project" value="TreeGrafter"/>
</dbReference>
<evidence type="ECO:0000256" key="2">
    <source>
        <dbReference type="ARBA" id="ARBA00004496"/>
    </source>
</evidence>
<protein>
    <recommendedName>
        <fullName evidence="10">LIM zinc-binding domain-containing protein</fullName>
    </recommendedName>
</protein>
<evidence type="ECO:0000256" key="5">
    <source>
        <dbReference type="ARBA" id="ARBA00022737"/>
    </source>
</evidence>
<proteinExistence type="predicted"/>
<dbReference type="SUPFAM" id="SSF57716">
    <property type="entry name" value="Glucocorticoid receptor-like (DNA-binding domain)"/>
    <property type="match status" value="3"/>
</dbReference>
<dbReference type="CDD" id="cd08368">
    <property type="entry name" value="LIM"/>
    <property type="match status" value="1"/>
</dbReference>
<accession>A0AAD8E306</accession>
<dbReference type="GO" id="GO:0003779">
    <property type="term" value="F:actin binding"/>
    <property type="evidence" value="ECO:0007669"/>
    <property type="project" value="TreeGrafter"/>
</dbReference>
<dbReference type="InterPro" id="IPR050604">
    <property type="entry name" value="PDZ-LIM_domain"/>
</dbReference>
<gene>
    <name evidence="11" type="ORF">L9F63_007969</name>
</gene>
<evidence type="ECO:0000313" key="12">
    <source>
        <dbReference type="Proteomes" id="UP001233999"/>
    </source>
</evidence>
<dbReference type="SMART" id="SM00132">
    <property type="entry name" value="LIM"/>
    <property type="match status" value="3"/>
</dbReference>
<evidence type="ECO:0000259" key="10">
    <source>
        <dbReference type="PROSITE" id="PS50023"/>
    </source>
</evidence>
<dbReference type="AlphaFoldDB" id="A0AAD8E306"/>
<keyword evidence="12" id="KW-1185">Reference proteome</keyword>
<evidence type="ECO:0000256" key="6">
    <source>
        <dbReference type="ARBA" id="ARBA00022833"/>
    </source>
</evidence>
<comment type="subcellular location">
    <subcellularLocation>
        <location evidence="1">Cell junction</location>
    </subcellularLocation>
    <subcellularLocation>
        <location evidence="2">Cytoplasm</location>
    </subcellularLocation>
</comment>
<evidence type="ECO:0000256" key="7">
    <source>
        <dbReference type="ARBA" id="ARBA00022949"/>
    </source>
</evidence>
<reference evidence="11" key="2">
    <citation type="submission" date="2023-05" db="EMBL/GenBank/DDBJ databases">
        <authorList>
            <person name="Fouks B."/>
        </authorList>
    </citation>
    <scope>NUCLEOTIDE SEQUENCE</scope>
    <source>
        <strain evidence="11">Stay&amp;Tobe</strain>
        <tissue evidence="11">Testes</tissue>
    </source>
</reference>
<dbReference type="FunFam" id="2.10.110.10:FF:000008">
    <property type="entry name" value="Paxillin isoform 1"/>
    <property type="match status" value="2"/>
</dbReference>
<name>A0AAD8E306_DIPPU</name>
<dbReference type="GO" id="GO:0046872">
    <property type="term" value="F:metal ion binding"/>
    <property type="evidence" value="ECO:0007669"/>
    <property type="project" value="UniProtKB-KW"/>
</dbReference>